<gene>
    <name evidence="1" type="ORF">C3928_08060</name>
</gene>
<comment type="caution">
    <text evidence="1">The sequence shown here is derived from an EMBL/GenBank/DDBJ whole genome shotgun (WGS) entry which is preliminary data.</text>
</comment>
<reference evidence="1 2" key="1">
    <citation type="submission" date="2018-02" db="EMBL/GenBank/DDBJ databases">
        <title>Draft genome sequences of four Legionella pneumophila clinical strains isolated in Ontario.</title>
        <authorList>
            <person name="Fortuna A."/>
            <person name="Ramnarine R."/>
            <person name="Li A."/>
            <person name="Frantz C."/>
            <person name="Mallo G."/>
        </authorList>
    </citation>
    <scope>NUCLEOTIDE SEQUENCE [LARGE SCALE GENOMIC DNA]</scope>
    <source>
        <strain evidence="1 2">LG61</strain>
    </source>
</reference>
<dbReference type="Proteomes" id="UP000239239">
    <property type="component" value="Unassembled WGS sequence"/>
</dbReference>
<dbReference type="EMBL" id="PQWY01000011">
    <property type="protein sequence ID" value="PPK30710.1"/>
    <property type="molecule type" value="Genomic_DNA"/>
</dbReference>
<dbReference type="AlphaFoldDB" id="A0A2S6EZV6"/>
<evidence type="ECO:0000313" key="1">
    <source>
        <dbReference type="EMBL" id="PPK30710.1"/>
    </source>
</evidence>
<evidence type="ECO:0000313" key="2">
    <source>
        <dbReference type="Proteomes" id="UP000239239"/>
    </source>
</evidence>
<organism evidence="1 2">
    <name type="scientific">Legionella pneumophila</name>
    <dbReference type="NCBI Taxonomy" id="446"/>
    <lineage>
        <taxon>Bacteria</taxon>
        <taxon>Pseudomonadati</taxon>
        <taxon>Pseudomonadota</taxon>
        <taxon>Gammaproteobacteria</taxon>
        <taxon>Legionellales</taxon>
        <taxon>Legionellaceae</taxon>
        <taxon>Legionella</taxon>
    </lineage>
</organism>
<name>A0A2S6EZV6_LEGPN</name>
<accession>A0A2S6EZV6</accession>
<protein>
    <submittedName>
        <fullName evidence="1">Uncharacterized protein</fullName>
    </submittedName>
</protein>
<sequence>MWYDILLEYLGEKICPSNKEKARLLISQLLKLLKEDPDFGENFEPEFIFGVMVALYDYSTNHGNQNVSLDEFGKYCIGLIMVFSKISDDLSIYCSDFTYILSDKTILQELKIEGELATIRKDYLKKKRTNPEVTPFVDQKDVANPFEIYKKIGELAKIDLLKDLENRTLAYLNFSVKIQTEKIADMLNDLLNRVQNQQVIVSELYQYLLPYKGKDDLFDALIFSLKRELKKLSHNNFSPKTQPSSISKINLVLVPSLKIDQLPRHNPEIVNICEKLENYVFKGSSKKGSFFSAKNYCNHTKEVNEIVQKILKGDLLTIEAILDELAKINIENRKDELILLIKELQNERGCIRKL</sequence>
<proteinExistence type="predicted"/>
<dbReference type="OrthoDB" id="5650782at2"/>
<dbReference type="RefSeq" id="WP_027227095.1">
    <property type="nucleotide sequence ID" value="NZ_CP017601.1"/>
</dbReference>